<dbReference type="EMBL" id="UZAI01019302">
    <property type="protein sequence ID" value="VDP44290.1"/>
    <property type="molecule type" value="Genomic_DNA"/>
</dbReference>
<name>A0A183N331_9TREM</name>
<proteinExistence type="predicted"/>
<evidence type="ECO:0000313" key="1">
    <source>
        <dbReference type="EMBL" id="VDP44290.1"/>
    </source>
</evidence>
<evidence type="ECO:0000313" key="2">
    <source>
        <dbReference type="Proteomes" id="UP000277204"/>
    </source>
</evidence>
<reference evidence="1 2" key="1">
    <citation type="submission" date="2018-11" db="EMBL/GenBank/DDBJ databases">
        <authorList>
            <consortium name="Pathogen Informatics"/>
        </authorList>
    </citation>
    <scope>NUCLEOTIDE SEQUENCE [LARGE SCALE GENOMIC DNA]</scope>
    <source>
        <strain evidence="1 2">Zambia</strain>
    </source>
</reference>
<dbReference type="PANTHER" id="PTHR47027">
    <property type="entry name" value="REVERSE TRANSCRIPTASE DOMAIN-CONTAINING PROTEIN"/>
    <property type="match status" value="1"/>
</dbReference>
<protein>
    <submittedName>
        <fullName evidence="1">Uncharacterized protein</fullName>
    </submittedName>
</protein>
<dbReference type="Proteomes" id="UP000277204">
    <property type="component" value="Unassembled WGS sequence"/>
</dbReference>
<accession>A0A183N331</accession>
<sequence length="140" mass="15741">MKTSTFDAEHGIQWTAQNQLEDLVFTDNLALLYHTHEQMQMKTTSVAAASASASLDKRKGKGEILKYNTESTDSVTLNGETLEEVESFTYLDSTINEHGGSYADVKARVGKARTAFLRLKNIWNSKQLSANQYEIQNLQY</sequence>
<gene>
    <name evidence="1" type="ORF">SMRZ_LOCUS22706</name>
</gene>
<dbReference type="AlphaFoldDB" id="A0A183N331"/>
<dbReference type="PANTHER" id="PTHR47027:SF25">
    <property type="entry name" value="REVERSE TRANSCRIPTASE DOMAIN-CONTAINING PROTEIN"/>
    <property type="match status" value="1"/>
</dbReference>
<keyword evidence="2" id="KW-1185">Reference proteome</keyword>
<organism evidence="1 2">
    <name type="scientific">Schistosoma margrebowiei</name>
    <dbReference type="NCBI Taxonomy" id="48269"/>
    <lineage>
        <taxon>Eukaryota</taxon>
        <taxon>Metazoa</taxon>
        <taxon>Spiralia</taxon>
        <taxon>Lophotrochozoa</taxon>
        <taxon>Platyhelminthes</taxon>
        <taxon>Trematoda</taxon>
        <taxon>Digenea</taxon>
        <taxon>Strigeidida</taxon>
        <taxon>Schistosomatoidea</taxon>
        <taxon>Schistosomatidae</taxon>
        <taxon>Schistosoma</taxon>
    </lineage>
</organism>